<reference evidence="2" key="1">
    <citation type="submission" date="2016-10" db="EMBL/GenBank/DDBJ databases">
        <authorList>
            <person name="Varghese N."/>
            <person name="Submissions S."/>
        </authorList>
    </citation>
    <scope>NUCLEOTIDE SEQUENCE [LARGE SCALE GENOMIC DNA]</scope>
    <source>
        <strain evidence="2">DSM 17453</strain>
    </source>
</reference>
<name>A0A1H7YIN3_9FLAO</name>
<dbReference type="AlphaFoldDB" id="A0A1H7YIN3"/>
<accession>A0A1H7YIN3</accession>
<dbReference type="STRING" id="295069.SAMN05421856_103305"/>
<organism evidence="1 2">
    <name type="scientific">Chryseobacterium taichungense</name>
    <dbReference type="NCBI Taxonomy" id="295069"/>
    <lineage>
        <taxon>Bacteria</taxon>
        <taxon>Pseudomonadati</taxon>
        <taxon>Bacteroidota</taxon>
        <taxon>Flavobacteriia</taxon>
        <taxon>Flavobacteriales</taxon>
        <taxon>Weeksellaceae</taxon>
        <taxon>Chryseobacterium group</taxon>
        <taxon>Chryseobacterium</taxon>
    </lineage>
</organism>
<evidence type="ECO:0000313" key="2">
    <source>
        <dbReference type="Proteomes" id="UP000199450"/>
    </source>
</evidence>
<keyword evidence="2" id="KW-1185">Reference proteome</keyword>
<protein>
    <submittedName>
        <fullName evidence="1">Uncharacterized protein</fullName>
    </submittedName>
</protein>
<gene>
    <name evidence="1" type="ORF">SAMN05421856_103305</name>
</gene>
<sequence length="52" mass="5981">MLAEYKGIQKVKIPNFGKVEKRVFQGEGINIYKYYSIADGTKTLESEKIKLI</sequence>
<dbReference type="Proteomes" id="UP000199450">
    <property type="component" value="Unassembled WGS sequence"/>
</dbReference>
<dbReference type="RefSeq" id="WP_177175259.1">
    <property type="nucleotide sequence ID" value="NZ_FOBV01000003.1"/>
</dbReference>
<evidence type="ECO:0000313" key="1">
    <source>
        <dbReference type="EMBL" id="SEM45009.1"/>
    </source>
</evidence>
<dbReference type="EMBL" id="FOBV01000003">
    <property type="protein sequence ID" value="SEM45009.1"/>
    <property type="molecule type" value="Genomic_DNA"/>
</dbReference>
<proteinExistence type="predicted"/>